<keyword evidence="2" id="KW-1185">Reference proteome</keyword>
<organism evidence="1 2">
    <name type="scientific">Zoarces viviparus</name>
    <name type="common">Viviparous eelpout</name>
    <name type="synonym">Blennius viviparus</name>
    <dbReference type="NCBI Taxonomy" id="48416"/>
    <lineage>
        <taxon>Eukaryota</taxon>
        <taxon>Metazoa</taxon>
        <taxon>Chordata</taxon>
        <taxon>Craniata</taxon>
        <taxon>Vertebrata</taxon>
        <taxon>Euteleostomi</taxon>
        <taxon>Actinopterygii</taxon>
        <taxon>Neopterygii</taxon>
        <taxon>Teleostei</taxon>
        <taxon>Neoteleostei</taxon>
        <taxon>Acanthomorphata</taxon>
        <taxon>Eupercaria</taxon>
        <taxon>Perciformes</taxon>
        <taxon>Cottioidei</taxon>
        <taxon>Zoarcales</taxon>
        <taxon>Zoarcidae</taxon>
        <taxon>Zoarcinae</taxon>
        <taxon>Zoarces</taxon>
    </lineage>
</organism>
<dbReference type="PANTHER" id="PTHR34488:SF1">
    <property type="entry name" value="SI:CH211-245H14.1-RELATED"/>
    <property type="match status" value="1"/>
</dbReference>
<proteinExistence type="predicted"/>
<name>A0AAW1FBB6_ZOAVI</name>
<sequence length="208" mass="23082">MPEVLSTNYQALSDMDQEEITVSGKKFFVYLAGKTNGAHGDYVAKLKGYGKIDVASPEDSDFIVVFCPIVSRVGTDISAALDNTPVGKPILLVVMHHTFNREYVVAESRRQVSNPNVLLTVDCLFHERNLLTCNLNDIAWHEIETLLGPSPPAEIGQSKLVMWWQDCWCCWWCGGAGAGDGDYLQHQRRRSPEMAAAADHCHQSSSLK</sequence>
<accession>A0AAW1FBB6</accession>
<dbReference type="EMBL" id="JBCEZU010000089">
    <property type="protein sequence ID" value="KAK9531851.1"/>
    <property type="molecule type" value="Genomic_DNA"/>
</dbReference>
<gene>
    <name evidence="1" type="ORF">VZT92_011253</name>
</gene>
<evidence type="ECO:0000313" key="1">
    <source>
        <dbReference type="EMBL" id="KAK9531851.1"/>
    </source>
</evidence>
<comment type="caution">
    <text evidence="1">The sequence shown here is derived from an EMBL/GenBank/DDBJ whole genome shotgun (WGS) entry which is preliminary data.</text>
</comment>
<dbReference type="PANTHER" id="PTHR34488">
    <property type="entry name" value="SI:CH211-245H14.1-RELATED"/>
    <property type="match status" value="1"/>
</dbReference>
<dbReference type="Proteomes" id="UP001488805">
    <property type="component" value="Unassembled WGS sequence"/>
</dbReference>
<dbReference type="AlphaFoldDB" id="A0AAW1FBB6"/>
<evidence type="ECO:0000313" key="2">
    <source>
        <dbReference type="Proteomes" id="UP001488805"/>
    </source>
</evidence>
<reference evidence="1 2" key="1">
    <citation type="journal article" date="2024" name="Genome Biol. Evol.">
        <title>Chromosome-level genome assembly of the viviparous eelpout Zoarces viviparus.</title>
        <authorList>
            <person name="Fuhrmann N."/>
            <person name="Brasseur M.V."/>
            <person name="Bakowski C.E."/>
            <person name="Podsiadlowski L."/>
            <person name="Prost S."/>
            <person name="Krehenwinkel H."/>
            <person name="Mayer C."/>
        </authorList>
    </citation>
    <scope>NUCLEOTIDE SEQUENCE [LARGE SCALE GENOMIC DNA]</scope>
    <source>
        <strain evidence="1">NO-MEL_2022_Ind0_liver</strain>
    </source>
</reference>
<protein>
    <submittedName>
        <fullName evidence="1">Uncharacterized protein</fullName>
    </submittedName>
</protein>